<organism evidence="2 3">
    <name type="scientific">Candidatus Woesebacteria bacterium RIFOXYB1_FULL_38_16</name>
    <dbReference type="NCBI Taxonomy" id="1802538"/>
    <lineage>
        <taxon>Bacteria</taxon>
        <taxon>Candidatus Woeseibacteriota</taxon>
    </lineage>
</organism>
<feature type="transmembrane region" description="Helical" evidence="1">
    <location>
        <begin position="44"/>
        <end position="73"/>
    </location>
</feature>
<keyword evidence="1" id="KW-0812">Transmembrane</keyword>
<evidence type="ECO:0000313" key="2">
    <source>
        <dbReference type="EMBL" id="OGM79911.1"/>
    </source>
</evidence>
<comment type="caution">
    <text evidence="2">The sequence shown here is derived from an EMBL/GenBank/DDBJ whole genome shotgun (WGS) entry which is preliminary data.</text>
</comment>
<dbReference type="Proteomes" id="UP000178999">
    <property type="component" value="Unassembled WGS sequence"/>
</dbReference>
<proteinExistence type="predicted"/>
<evidence type="ECO:0000256" key="1">
    <source>
        <dbReference type="SAM" id="Phobius"/>
    </source>
</evidence>
<sequence length="108" mass="11984">MKSLAKISLGVLALLQAAGLILYIFLVGVLFWRGNEIFGRINNYLGPVMVLTLLVTSAIICAIFAFGYPVILVWKYKKPIKAVKLVAFTALWLLGFLILIMTTLLILK</sequence>
<reference evidence="2 3" key="1">
    <citation type="journal article" date="2016" name="Nat. Commun.">
        <title>Thousands of microbial genomes shed light on interconnected biogeochemical processes in an aquifer system.</title>
        <authorList>
            <person name="Anantharaman K."/>
            <person name="Brown C.T."/>
            <person name="Hug L.A."/>
            <person name="Sharon I."/>
            <person name="Castelle C.J."/>
            <person name="Probst A.J."/>
            <person name="Thomas B.C."/>
            <person name="Singh A."/>
            <person name="Wilkins M.J."/>
            <person name="Karaoz U."/>
            <person name="Brodie E.L."/>
            <person name="Williams K.H."/>
            <person name="Hubbard S.S."/>
            <person name="Banfield J.F."/>
        </authorList>
    </citation>
    <scope>NUCLEOTIDE SEQUENCE [LARGE SCALE GENOMIC DNA]</scope>
</reference>
<name>A0A1F8CUF4_9BACT</name>
<feature type="transmembrane region" description="Helical" evidence="1">
    <location>
        <begin position="7"/>
        <end position="32"/>
    </location>
</feature>
<accession>A0A1F8CUF4</accession>
<feature type="transmembrane region" description="Helical" evidence="1">
    <location>
        <begin position="85"/>
        <end position="107"/>
    </location>
</feature>
<gene>
    <name evidence="2" type="ORF">A2382_03215</name>
</gene>
<keyword evidence="1" id="KW-1133">Transmembrane helix</keyword>
<evidence type="ECO:0000313" key="3">
    <source>
        <dbReference type="Proteomes" id="UP000178999"/>
    </source>
</evidence>
<dbReference type="EMBL" id="MGHY01000006">
    <property type="protein sequence ID" value="OGM79911.1"/>
    <property type="molecule type" value="Genomic_DNA"/>
</dbReference>
<keyword evidence="1" id="KW-0472">Membrane</keyword>
<dbReference type="AlphaFoldDB" id="A0A1F8CUF4"/>
<dbReference type="STRING" id="1802538.A2382_03215"/>
<protein>
    <submittedName>
        <fullName evidence="2">Uncharacterized protein</fullName>
    </submittedName>
</protein>